<dbReference type="EMBL" id="FUIG01000019">
    <property type="protein sequence ID" value="SJM30219.1"/>
    <property type="molecule type" value="Genomic_DNA"/>
</dbReference>
<dbReference type="InterPro" id="IPR006059">
    <property type="entry name" value="SBP"/>
</dbReference>
<gene>
    <name evidence="2" type="ORF">BQ8482_130118</name>
</gene>
<dbReference type="Pfam" id="PF13416">
    <property type="entry name" value="SBP_bac_8"/>
    <property type="match status" value="1"/>
</dbReference>
<protein>
    <submittedName>
        <fullName evidence="2">Extracellular solute binding protein</fullName>
    </submittedName>
</protein>
<keyword evidence="3" id="KW-1185">Reference proteome</keyword>
<accession>A0A2P9AGG8</accession>
<evidence type="ECO:0000313" key="3">
    <source>
        <dbReference type="Proteomes" id="UP000245698"/>
    </source>
</evidence>
<reference evidence="3" key="1">
    <citation type="submission" date="2016-12" db="EMBL/GenBank/DDBJ databases">
        <authorList>
            <person name="Brunel B."/>
        </authorList>
    </citation>
    <scope>NUCLEOTIDE SEQUENCE [LARGE SCALE GENOMIC DNA]</scope>
</reference>
<organism evidence="2 3">
    <name type="scientific">Mesorhizobium delmotii</name>
    <dbReference type="NCBI Taxonomy" id="1631247"/>
    <lineage>
        <taxon>Bacteria</taxon>
        <taxon>Pseudomonadati</taxon>
        <taxon>Pseudomonadota</taxon>
        <taxon>Alphaproteobacteria</taxon>
        <taxon>Hyphomicrobiales</taxon>
        <taxon>Phyllobacteriaceae</taxon>
        <taxon>Mesorhizobium</taxon>
    </lineage>
</organism>
<dbReference type="RefSeq" id="WP_165848515.1">
    <property type="nucleotide sequence ID" value="NZ_FUIG01000019.1"/>
</dbReference>
<dbReference type="AlphaFoldDB" id="A0A2P9AGG8"/>
<dbReference type="SUPFAM" id="SSF53850">
    <property type="entry name" value="Periplasmic binding protein-like II"/>
    <property type="match status" value="1"/>
</dbReference>
<name>A0A2P9AGG8_9HYPH</name>
<dbReference type="Gene3D" id="3.40.190.10">
    <property type="entry name" value="Periplasmic binding protein-like II"/>
    <property type="match status" value="1"/>
</dbReference>
<evidence type="ECO:0000256" key="1">
    <source>
        <dbReference type="ARBA" id="ARBA00022764"/>
    </source>
</evidence>
<keyword evidence="1" id="KW-0574">Periplasm</keyword>
<proteinExistence type="predicted"/>
<evidence type="ECO:0000313" key="2">
    <source>
        <dbReference type="EMBL" id="SJM30219.1"/>
    </source>
</evidence>
<sequence>MKVGSYPQSSADAFLPAAGNGIVMLTADPEKQAAAWEYIKFATGPIGQNVMLTRTGYSSVNTNVLNDPKTTETFYSENPEFVKATTPLMSKLTGWYSFPKNNSEIIKAIEDACYRVVTGKAQPKTELKELAARVNGLLQ</sequence>
<dbReference type="Proteomes" id="UP000245698">
    <property type="component" value="Unassembled WGS sequence"/>
</dbReference>